<dbReference type="InterPro" id="IPR015424">
    <property type="entry name" value="PyrdxlP-dep_Trfase"/>
</dbReference>
<keyword evidence="3" id="KW-0808">Transferase</keyword>
<dbReference type="PANTHER" id="PTHR11601:SF34">
    <property type="entry name" value="CYSTEINE DESULFURASE"/>
    <property type="match status" value="1"/>
</dbReference>
<evidence type="ECO:0000259" key="9">
    <source>
        <dbReference type="Pfam" id="PF00266"/>
    </source>
</evidence>
<keyword evidence="5" id="KW-0663">Pyridoxal phosphate</keyword>
<evidence type="ECO:0000256" key="3">
    <source>
        <dbReference type="ARBA" id="ARBA00022679"/>
    </source>
</evidence>
<reference evidence="10 11" key="1">
    <citation type="submission" date="2016-10" db="EMBL/GenBank/DDBJ databases">
        <authorList>
            <person name="de Groot N.N."/>
        </authorList>
    </citation>
    <scope>NUCLEOTIDE SEQUENCE [LARGE SCALE GENOMIC DNA]</scope>
    <source>
        <strain evidence="10 11">MP1X4</strain>
    </source>
</reference>
<protein>
    <submittedName>
        <fullName evidence="10">Cysteine desulfurase</fullName>
    </submittedName>
</protein>
<keyword evidence="6" id="KW-0408">Iron</keyword>
<feature type="domain" description="Aminotransferase class V" evidence="9">
    <location>
        <begin position="3"/>
        <end position="364"/>
    </location>
</feature>
<evidence type="ECO:0000256" key="8">
    <source>
        <dbReference type="ARBA" id="ARBA00050776"/>
    </source>
</evidence>
<dbReference type="GO" id="GO:0031071">
    <property type="term" value="F:cysteine desulfurase activity"/>
    <property type="evidence" value="ECO:0007669"/>
    <property type="project" value="UniProtKB-EC"/>
</dbReference>
<dbReference type="RefSeq" id="WP_091371286.1">
    <property type="nucleotide sequence ID" value="NZ_LT629740.1"/>
</dbReference>
<keyword evidence="7" id="KW-0411">Iron-sulfur</keyword>
<dbReference type="OrthoDB" id="9804366at2"/>
<keyword evidence="11" id="KW-1185">Reference proteome</keyword>
<comment type="cofactor">
    <cofactor evidence="1">
        <name>pyridoxal 5'-phosphate</name>
        <dbReference type="ChEBI" id="CHEBI:597326"/>
    </cofactor>
</comment>
<comment type="catalytic activity">
    <reaction evidence="8">
        <text>(sulfur carrier)-H + L-cysteine = (sulfur carrier)-SH + L-alanine</text>
        <dbReference type="Rhea" id="RHEA:43892"/>
        <dbReference type="Rhea" id="RHEA-COMP:14737"/>
        <dbReference type="Rhea" id="RHEA-COMP:14739"/>
        <dbReference type="ChEBI" id="CHEBI:29917"/>
        <dbReference type="ChEBI" id="CHEBI:35235"/>
        <dbReference type="ChEBI" id="CHEBI:57972"/>
        <dbReference type="ChEBI" id="CHEBI:64428"/>
        <dbReference type="EC" id="2.8.1.7"/>
    </reaction>
</comment>
<comment type="similarity">
    <text evidence="2">Belongs to the class-V pyridoxal-phosphate-dependent aminotransferase family. NifS/IscS subfamily.</text>
</comment>
<dbReference type="STRING" id="652787.SAMN05216490_1726"/>
<evidence type="ECO:0000256" key="1">
    <source>
        <dbReference type="ARBA" id="ARBA00001933"/>
    </source>
</evidence>
<keyword evidence="4" id="KW-0479">Metal-binding</keyword>
<dbReference type="Gene3D" id="3.40.640.10">
    <property type="entry name" value="Type I PLP-dependent aspartate aminotransferase-like (Major domain)"/>
    <property type="match status" value="1"/>
</dbReference>
<evidence type="ECO:0000256" key="4">
    <source>
        <dbReference type="ARBA" id="ARBA00022723"/>
    </source>
</evidence>
<dbReference type="Gene3D" id="1.10.260.50">
    <property type="match status" value="1"/>
</dbReference>
<dbReference type="GO" id="GO:0051536">
    <property type="term" value="F:iron-sulfur cluster binding"/>
    <property type="evidence" value="ECO:0007669"/>
    <property type="project" value="UniProtKB-KW"/>
</dbReference>
<evidence type="ECO:0000256" key="6">
    <source>
        <dbReference type="ARBA" id="ARBA00023004"/>
    </source>
</evidence>
<evidence type="ECO:0000256" key="2">
    <source>
        <dbReference type="ARBA" id="ARBA00006490"/>
    </source>
</evidence>
<dbReference type="GO" id="GO:0046872">
    <property type="term" value="F:metal ion binding"/>
    <property type="evidence" value="ECO:0007669"/>
    <property type="project" value="UniProtKB-KW"/>
</dbReference>
<sequence length="378" mass="41720">MRVYLDNAATTPIDPEVIKEMCKVMENTYGNPSSIHAQGREARTLIERSRKTVANLLGTSPSEIFFTSSGTEADNMAIRCGIIDHNIKHAITTRIEHHAVIHTFEALEKAGTIKLSFVNVDAKGNIDYDHLETLLKDNERSFVSIMHANNEIGTLSDMEKVGDLCETYNAIYHCDTVQTMGHYKHDLSKLKAHFVVCSAHKLHGPKGVGFLHINHRIKIKPLIYGGAQERNMRGGTENIYGVVGLAKALEMAYADMEQHQEHIQGLKTYMKNQLVESIPGIEFNGETDPDKSLYTVLNVSFPEMEMADMLLFNLDIAGISASGGSACSSGSDIGSHVLTAIGTNPSRPSVRFSFSKYTTKDEIDFTVAKVKELCLVNA</sequence>
<evidence type="ECO:0000256" key="7">
    <source>
        <dbReference type="ARBA" id="ARBA00023014"/>
    </source>
</evidence>
<evidence type="ECO:0000313" key="10">
    <source>
        <dbReference type="EMBL" id="SDS74475.1"/>
    </source>
</evidence>
<evidence type="ECO:0000313" key="11">
    <source>
        <dbReference type="Proteomes" id="UP000199679"/>
    </source>
</evidence>
<dbReference type="InterPro" id="IPR015421">
    <property type="entry name" value="PyrdxlP-dep_Trfase_major"/>
</dbReference>
<dbReference type="InterPro" id="IPR016454">
    <property type="entry name" value="Cysteine_dSase"/>
</dbReference>
<accession>A0A1H1UPQ7</accession>
<evidence type="ECO:0000256" key="5">
    <source>
        <dbReference type="ARBA" id="ARBA00022898"/>
    </source>
</evidence>
<name>A0A1H1UPQ7_MUCMA</name>
<dbReference type="PANTHER" id="PTHR11601">
    <property type="entry name" value="CYSTEINE DESULFURYLASE FAMILY MEMBER"/>
    <property type="match status" value="1"/>
</dbReference>
<dbReference type="InterPro" id="IPR000192">
    <property type="entry name" value="Aminotrans_V_dom"/>
</dbReference>
<dbReference type="Proteomes" id="UP000199679">
    <property type="component" value="Chromosome I"/>
</dbReference>
<proteinExistence type="inferred from homology"/>
<dbReference type="InterPro" id="IPR015422">
    <property type="entry name" value="PyrdxlP-dep_Trfase_small"/>
</dbReference>
<dbReference type="AlphaFoldDB" id="A0A1H1UPQ7"/>
<dbReference type="PIRSF" id="PIRSF005572">
    <property type="entry name" value="NifS"/>
    <property type="match status" value="1"/>
</dbReference>
<dbReference type="SUPFAM" id="SSF53383">
    <property type="entry name" value="PLP-dependent transferases"/>
    <property type="match status" value="1"/>
</dbReference>
<dbReference type="EMBL" id="LT629740">
    <property type="protein sequence ID" value="SDS74475.1"/>
    <property type="molecule type" value="Genomic_DNA"/>
</dbReference>
<dbReference type="Pfam" id="PF00266">
    <property type="entry name" value="Aminotran_5"/>
    <property type="match status" value="1"/>
</dbReference>
<gene>
    <name evidence="10" type="ORF">SAMN05216490_1726</name>
</gene>
<organism evidence="10 11">
    <name type="scientific">Mucilaginibacter mallensis</name>
    <dbReference type="NCBI Taxonomy" id="652787"/>
    <lineage>
        <taxon>Bacteria</taxon>
        <taxon>Pseudomonadati</taxon>
        <taxon>Bacteroidota</taxon>
        <taxon>Sphingobacteriia</taxon>
        <taxon>Sphingobacteriales</taxon>
        <taxon>Sphingobacteriaceae</taxon>
        <taxon>Mucilaginibacter</taxon>
    </lineage>
</organism>
<dbReference type="Gene3D" id="3.90.1150.10">
    <property type="entry name" value="Aspartate Aminotransferase, domain 1"/>
    <property type="match status" value="1"/>
</dbReference>